<gene>
    <name evidence="3" type="ORF">BP6252_10929</name>
</gene>
<protein>
    <submittedName>
        <fullName evidence="3">Uncharacterized protein</fullName>
    </submittedName>
</protein>
<feature type="transmembrane region" description="Helical" evidence="2">
    <location>
        <begin position="104"/>
        <end position="125"/>
    </location>
</feature>
<keyword evidence="4" id="KW-1185">Reference proteome</keyword>
<dbReference type="EMBL" id="PDLM01000013">
    <property type="protein sequence ID" value="RDW63384.1"/>
    <property type="molecule type" value="Genomic_DNA"/>
</dbReference>
<accession>A0A3D8QPK5</accession>
<dbReference type="AlphaFoldDB" id="A0A3D8QPK5"/>
<dbReference type="Proteomes" id="UP000256645">
    <property type="component" value="Unassembled WGS sequence"/>
</dbReference>
<organism evidence="3 4">
    <name type="scientific">Coleophoma cylindrospora</name>
    <dbReference type="NCBI Taxonomy" id="1849047"/>
    <lineage>
        <taxon>Eukaryota</taxon>
        <taxon>Fungi</taxon>
        <taxon>Dikarya</taxon>
        <taxon>Ascomycota</taxon>
        <taxon>Pezizomycotina</taxon>
        <taxon>Leotiomycetes</taxon>
        <taxon>Helotiales</taxon>
        <taxon>Dermateaceae</taxon>
        <taxon>Coleophoma</taxon>
    </lineage>
</organism>
<feature type="region of interest" description="Disordered" evidence="1">
    <location>
        <begin position="1"/>
        <end position="36"/>
    </location>
</feature>
<evidence type="ECO:0000313" key="4">
    <source>
        <dbReference type="Proteomes" id="UP000256645"/>
    </source>
</evidence>
<name>A0A3D8QPK5_9HELO</name>
<keyword evidence="2" id="KW-0812">Transmembrane</keyword>
<comment type="caution">
    <text evidence="3">The sequence shown here is derived from an EMBL/GenBank/DDBJ whole genome shotgun (WGS) entry which is preliminary data.</text>
</comment>
<sequence length="159" mass="16788">MEQLVECRNGASPVPPSTGLTDQSSDYHQGTTTETIDDGLEIVPTRNAKEISDYEGREEIPMSLGAFLAASKDEVDYHVPKKSSDTQGSSDMQKSSNRIWKRKYFAVGGAITLIVIVAAVVGGVLGSRKSRAVPVSSTTATVSPIPSSPISTGITTTSI</sequence>
<feature type="compositionally biased region" description="Polar residues" evidence="1">
    <location>
        <begin position="18"/>
        <end position="34"/>
    </location>
</feature>
<keyword evidence="2" id="KW-0472">Membrane</keyword>
<proteinExistence type="predicted"/>
<reference evidence="3 4" key="1">
    <citation type="journal article" date="2018" name="IMA Fungus">
        <title>IMA Genome-F 9: Draft genome sequence of Annulohypoxylon stygium, Aspergillus mulundensis, Berkeleyomyces basicola (syn. Thielaviopsis basicola), Ceratocystis smalleyi, two Cercospora beticola strains, Coleophoma cylindrospora, Fusarium fracticaudum, Phialophora cf. hyalina, and Morchella septimelata.</title>
        <authorList>
            <person name="Wingfield B.D."/>
            <person name="Bills G.F."/>
            <person name="Dong Y."/>
            <person name="Huang W."/>
            <person name="Nel W.J."/>
            <person name="Swalarsk-Parry B.S."/>
            <person name="Vaghefi N."/>
            <person name="Wilken P.M."/>
            <person name="An Z."/>
            <person name="de Beer Z.W."/>
            <person name="De Vos L."/>
            <person name="Chen L."/>
            <person name="Duong T.A."/>
            <person name="Gao Y."/>
            <person name="Hammerbacher A."/>
            <person name="Kikkert J.R."/>
            <person name="Li Y."/>
            <person name="Li H."/>
            <person name="Li K."/>
            <person name="Li Q."/>
            <person name="Liu X."/>
            <person name="Ma X."/>
            <person name="Naidoo K."/>
            <person name="Pethybridge S.J."/>
            <person name="Sun J."/>
            <person name="Steenkamp E.T."/>
            <person name="van der Nest M.A."/>
            <person name="van Wyk S."/>
            <person name="Wingfield M.J."/>
            <person name="Xiong C."/>
            <person name="Yue Q."/>
            <person name="Zhang X."/>
        </authorList>
    </citation>
    <scope>NUCLEOTIDE SEQUENCE [LARGE SCALE GENOMIC DNA]</scope>
    <source>
        <strain evidence="3 4">BP6252</strain>
    </source>
</reference>
<evidence type="ECO:0000256" key="1">
    <source>
        <dbReference type="SAM" id="MobiDB-lite"/>
    </source>
</evidence>
<keyword evidence="2" id="KW-1133">Transmembrane helix</keyword>
<evidence type="ECO:0000256" key="2">
    <source>
        <dbReference type="SAM" id="Phobius"/>
    </source>
</evidence>
<evidence type="ECO:0000313" key="3">
    <source>
        <dbReference type="EMBL" id="RDW63384.1"/>
    </source>
</evidence>